<evidence type="ECO:0000259" key="3">
    <source>
        <dbReference type="Pfam" id="PF16344"/>
    </source>
</evidence>
<dbReference type="Gene3D" id="2.60.120.1440">
    <property type="match status" value="1"/>
</dbReference>
<dbReference type="OrthoDB" id="694985at2"/>
<evidence type="ECO:0000256" key="1">
    <source>
        <dbReference type="SAM" id="Phobius"/>
    </source>
</evidence>
<evidence type="ECO:0000313" key="4">
    <source>
        <dbReference type="EMBL" id="MVZ61077.1"/>
    </source>
</evidence>
<feature type="domain" description="Protein FecR C-terminal" evidence="3">
    <location>
        <begin position="311"/>
        <end position="380"/>
    </location>
</feature>
<keyword evidence="1" id="KW-1133">Transmembrane helix</keyword>
<reference evidence="4 5" key="1">
    <citation type="submission" date="2019-12" db="EMBL/GenBank/DDBJ databases">
        <authorList>
            <person name="Dong K."/>
        </authorList>
    </citation>
    <scope>NUCLEOTIDE SEQUENCE [LARGE SCALE GENOMIC DNA]</scope>
    <source>
        <strain evidence="4 5">JCM 31225</strain>
    </source>
</reference>
<feature type="domain" description="FecR protein" evidence="2">
    <location>
        <begin position="170"/>
        <end position="268"/>
    </location>
</feature>
<dbReference type="EMBL" id="WSQA01000002">
    <property type="protein sequence ID" value="MVZ61077.1"/>
    <property type="molecule type" value="Genomic_DNA"/>
</dbReference>
<sequence length="383" mass="43745">MIPPAIQKLIALKKLDQLSTDDQQHLDEWLASDSAHAQLLTQILDAPGWKADYQAIQQIRMEAAQEKLWSRIEQAHQQENKVQPFWNWRRGIAIAASLLLFISAILLINRFNQPSIVQGTDQAVLRLANGQELLLRKDQQELIIADSLFYQDGESLHTQYPELEGQQLEIAVPVGSDYTVRLADGSRVKLNATSKLRFPARFSALERRVQLEGEAYFDITKQKPEGKLVPFIIETKKQQIKVLGTTFNVSAYQNEGIETTTLIEGKVEVAIPGHPDRKQVLNPGYQSRVENQQLEVREVDVYSQVAWTQNQFVFAAEPLASVFRKLGRWYNMSYTFEDPALEKLEIEGILPRFSSIEELLQLLEENGQAKFQVKGNNIHIRKK</sequence>
<dbReference type="InterPro" id="IPR006860">
    <property type="entry name" value="FecR"/>
</dbReference>
<dbReference type="Proteomes" id="UP000435036">
    <property type="component" value="Unassembled WGS sequence"/>
</dbReference>
<dbReference type="InterPro" id="IPR032508">
    <property type="entry name" value="FecR_C"/>
</dbReference>
<protein>
    <submittedName>
        <fullName evidence="4">DUF4974 domain-containing protein</fullName>
    </submittedName>
</protein>
<evidence type="ECO:0000313" key="5">
    <source>
        <dbReference type="Proteomes" id="UP000435036"/>
    </source>
</evidence>
<dbReference type="GO" id="GO:0016989">
    <property type="term" value="F:sigma factor antagonist activity"/>
    <property type="evidence" value="ECO:0007669"/>
    <property type="project" value="TreeGrafter"/>
</dbReference>
<feature type="transmembrane region" description="Helical" evidence="1">
    <location>
        <begin position="91"/>
        <end position="108"/>
    </location>
</feature>
<organism evidence="4 5">
    <name type="scientific">Sphingobacterium humi</name>
    <dbReference type="NCBI Taxonomy" id="1796905"/>
    <lineage>
        <taxon>Bacteria</taxon>
        <taxon>Pseudomonadati</taxon>
        <taxon>Bacteroidota</taxon>
        <taxon>Sphingobacteriia</taxon>
        <taxon>Sphingobacteriales</taxon>
        <taxon>Sphingobacteriaceae</taxon>
        <taxon>Sphingobacterium</taxon>
    </lineage>
</organism>
<comment type="caution">
    <text evidence="4">The sequence shown here is derived from an EMBL/GenBank/DDBJ whole genome shotgun (WGS) entry which is preliminary data.</text>
</comment>
<name>A0A6N8KVC8_9SPHI</name>
<evidence type="ECO:0000259" key="2">
    <source>
        <dbReference type="Pfam" id="PF04773"/>
    </source>
</evidence>
<proteinExistence type="predicted"/>
<dbReference type="Pfam" id="PF04773">
    <property type="entry name" value="FecR"/>
    <property type="match status" value="1"/>
</dbReference>
<dbReference type="PIRSF" id="PIRSF018266">
    <property type="entry name" value="FecR"/>
    <property type="match status" value="1"/>
</dbReference>
<dbReference type="PANTHER" id="PTHR30273">
    <property type="entry name" value="PERIPLASMIC SIGNAL SENSOR AND SIGMA FACTOR ACTIVATOR FECR-RELATED"/>
    <property type="match status" value="1"/>
</dbReference>
<accession>A0A6N8KVC8</accession>
<keyword evidence="1" id="KW-0812">Transmembrane</keyword>
<dbReference type="PANTHER" id="PTHR30273:SF2">
    <property type="entry name" value="PROTEIN FECR"/>
    <property type="match status" value="1"/>
</dbReference>
<dbReference type="Gene3D" id="3.55.50.30">
    <property type="match status" value="1"/>
</dbReference>
<dbReference type="RefSeq" id="WP_160367723.1">
    <property type="nucleotide sequence ID" value="NZ_WSQA01000002.1"/>
</dbReference>
<dbReference type="AlphaFoldDB" id="A0A6N8KVC8"/>
<keyword evidence="1" id="KW-0472">Membrane</keyword>
<dbReference type="Pfam" id="PF16344">
    <property type="entry name" value="FecR_C"/>
    <property type="match status" value="1"/>
</dbReference>
<gene>
    <name evidence="4" type="ORF">GQF63_03475</name>
</gene>
<keyword evidence="5" id="KW-1185">Reference proteome</keyword>
<dbReference type="InterPro" id="IPR012373">
    <property type="entry name" value="Ferrdict_sens_TM"/>
</dbReference>